<comment type="caution">
    <text evidence="2">The sequence shown here is derived from an EMBL/GenBank/DDBJ whole genome shotgun (WGS) entry which is preliminary data.</text>
</comment>
<protein>
    <submittedName>
        <fullName evidence="2">40S ribosomal protein S18, putative</fullName>
    </submittedName>
</protein>
<evidence type="ECO:0000313" key="2">
    <source>
        <dbReference type="EMBL" id="GET93161.1"/>
    </source>
</evidence>
<gene>
    <name evidence="2" type="ORF">LtaPh_3609441</name>
</gene>
<evidence type="ECO:0000256" key="1">
    <source>
        <dbReference type="SAM" id="Phobius"/>
    </source>
</evidence>
<keyword evidence="1" id="KW-1133">Transmembrane helix</keyword>
<keyword evidence="2" id="KW-0687">Ribonucleoprotein</keyword>
<dbReference type="GO" id="GO:0005840">
    <property type="term" value="C:ribosome"/>
    <property type="evidence" value="ECO:0007669"/>
    <property type="project" value="UniProtKB-KW"/>
</dbReference>
<dbReference type="VEuPathDB" id="TriTrypDB:LtaPh_3609441"/>
<reference evidence="2" key="1">
    <citation type="submission" date="2019-11" db="EMBL/GenBank/DDBJ databases">
        <title>Leishmania tarentolae CDS.</title>
        <authorList>
            <person name="Goto Y."/>
            <person name="Yamagishi J."/>
        </authorList>
    </citation>
    <scope>NUCLEOTIDE SEQUENCE [LARGE SCALE GENOMIC DNA]</scope>
    <source>
        <strain evidence="2">Parrot Tar II</strain>
    </source>
</reference>
<organism evidence="2 3">
    <name type="scientific">Leishmania tarentolae</name>
    <name type="common">Sauroleishmania tarentolae</name>
    <dbReference type="NCBI Taxonomy" id="5689"/>
    <lineage>
        <taxon>Eukaryota</taxon>
        <taxon>Discoba</taxon>
        <taxon>Euglenozoa</taxon>
        <taxon>Kinetoplastea</taxon>
        <taxon>Metakinetoplastina</taxon>
        <taxon>Trypanosomatida</taxon>
        <taxon>Trypanosomatidae</taxon>
        <taxon>Leishmaniinae</taxon>
        <taxon>Leishmania</taxon>
        <taxon>lizard Leishmania</taxon>
    </lineage>
</organism>
<keyword evidence="3" id="KW-1185">Reference proteome</keyword>
<dbReference type="AlphaFoldDB" id="A0A640KV76"/>
<dbReference type="EMBL" id="BLBS01000057">
    <property type="protein sequence ID" value="GET93161.1"/>
    <property type="molecule type" value="Genomic_DNA"/>
</dbReference>
<sequence length="203" mass="22316">MAASVTPSLLSARHTDRLAVAAARACVLAAHAEAVGVAHTTVRAHLLQALKVIAQAGVHHRAGQVLRLAGLGVALTVQEPVRDLELRGVGDDLGDLLQFLRGQSAGAALHVDPGLLAHQVRKADTNTLHHAQRKRHLALALHIRVEQTHDVLEMVRDKRERHFWILSPLFPAFLLFFVCGGDGWKEKKQRRASDAVVRRPEYR</sequence>
<name>A0A640KV76_LEITA</name>
<keyword evidence="1" id="KW-0472">Membrane</keyword>
<feature type="transmembrane region" description="Helical" evidence="1">
    <location>
        <begin position="163"/>
        <end position="181"/>
    </location>
</feature>
<keyword evidence="1" id="KW-0812">Transmembrane</keyword>
<accession>A0A640KV76</accession>
<proteinExistence type="predicted"/>
<evidence type="ECO:0000313" key="3">
    <source>
        <dbReference type="Proteomes" id="UP000419144"/>
    </source>
</evidence>
<dbReference type="Proteomes" id="UP000419144">
    <property type="component" value="Unassembled WGS sequence"/>
</dbReference>
<keyword evidence="2" id="KW-0689">Ribosomal protein</keyword>